<dbReference type="AlphaFoldDB" id="A0AB40CAW9"/>
<keyword evidence="2" id="KW-0812">Transmembrane</keyword>
<evidence type="ECO:0000256" key="2">
    <source>
        <dbReference type="SAM" id="Phobius"/>
    </source>
</evidence>
<keyword evidence="2" id="KW-0472">Membrane</keyword>
<keyword evidence="2" id="KW-1133">Transmembrane helix</keyword>
<gene>
    <name evidence="4" type="primary">LOC120274498</name>
</gene>
<protein>
    <submittedName>
        <fullName evidence="4">Uncharacterized protein LOC120274498</fullName>
    </submittedName>
</protein>
<dbReference type="GeneID" id="120274498"/>
<dbReference type="PANTHER" id="PTHR37206">
    <property type="entry name" value="TRANSMEMBRANE PROTEIN"/>
    <property type="match status" value="1"/>
</dbReference>
<keyword evidence="3" id="KW-1185">Reference proteome</keyword>
<feature type="transmembrane region" description="Helical" evidence="2">
    <location>
        <begin position="125"/>
        <end position="141"/>
    </location>
</feature>
<feature type="region of interest" description="Disordered" evidence="1">
    <location>
        <begin position="60"/>
        <end position="90"/>
    </location>
</feature>
<evidence type="ECO:0000313" key="4">
    <source>
        <dbReference type="RefSeq" id="XP_039136973.1"/>
    </source>
</evidence>
<dbReference type="PANTHER" id="PTHR37206:SF4">
    <property type="entry name" value="TRANSMEMBRANE PROTEIN"/>
    <property type="match status" value="1"/>
</dbReference>
<evidence type="ECO:0000256" key="1">
    <source>
        <dbReference type="SAM" id="MobiDB-lite"/>
    </source>
</evidence>
<reference evidence="4" key="1">
    <citation type="submission" date="2025-08" db="UniProtKB">
        <authorList>
            <consortium name="RefSeq"/>
        </authorList>
    </citation>
    <scope>IDENTIFICATION</scope>
</reference>
<name>A0AB40CAW9_DIOCR</name>
<organism evidence="3 4">
    <name type="scientific">Dioscorea cayennensis subsp. rotundata</name>
    <name type="common">White Guinea yam</name>
    <name type="synonym">Dioscorea rotundata</name>
    <dbReference type="NCBI Taxonomy" id="55577"/>
    <lineage>
        <taxon>Eukaryota</taxon>
        <taxon>Viridiplantae</taxon>
        <taxon>Streptophyta</taxon>
        <taxon>Embryophyta</taxon>
        <taxon>Tracheophyta</taxon>
        <taxon>Spermatophyta</taxon>
        <taxon>Magnoliopsida</taxon>
        <taxon>Liliopsida</taxon>
        <taxon>Dioscoreales</taxon>
        <taxon>Dioscoreaceae</taxon>
        <taxon>Dioscorea</taxon>
    </lineage>
</organism>
<evidence type="ECO:0000313" key="3">
    <source>
        <dbReference type="Proteomes" id="UP001515500"/>
    </source>
</evidence>
<dbReference type="RefSeq" id="XP_039136973.1">
    <property type="nucleotide sequence ID" value="XM_039281039.1"/>
</dbReference>
<sequence>MGSNGGDEAFPFAGAAFSAFVAGHEPGALPPPAREEHGKGWELVPSAIYDDCSIFPPSHHEGLHLRQDPDAHPSLPSDRDTEPSSPVVEKEEWARRARRVSESARRLVAWGVELFDDKIGFSGTVWPYAAAVVAVAAVVLARRRHRKEKNNLLLLLLQEKDQRINLLLNQIELMREIIAANNQVYHPAESLTVLWLLEVQIYIRKDELNQAPWHPG</sequence>
<dbReference type="Proteomes" id="UP001515500">
    <property type="component" value="Chromosome 13"/>
</dbReference>
<proteinExistence type="predicted"/>
<accession>A0AB40CAW9</accession>